<dbReference type="PANTHER" id="PTHR41521">
    <property type="match status" value="1"/>
</dbReference>
<evidence type="ECO:0000313" key="3">
    <source>
        <dbReference type="Proteomes" id="UP001255416"/>
    </source>
</evidence>
<dbReference type="InterPro" id="IPR010753">
    <property type="entry name" value="DUF1330"/>
</dbReference>
<sequence>MAKGYWIAHVDVADIETYKEYVAANAAPFAEFGARFLVRGGQRQVREGAARKRTVVIEFDSYEAALACYDSASYRAAKDIRDPVSTGDLVIIEGYDG</sequence>
<dbReference type="PANTHER" id="PTHR41521:SF4">
    <property type="entry name" value="BLR0684 PROTEIN"/>
    <property type="match status" value="1"/>
</dbReference>
<dbReference type="InterPro" id="IPR011008">
    <property type="entry name" value="Dimeric_a/b-barrel"/>
</dbReference>
<feature type="domain" description="DUF1330" evidence="1">
    <location>
        <begin position="3"/>
        <end position="95"/>
    </location>
</feature>
<accession>A0ABU3VF76</accession>
<dbReference type="EMBL" id="JASMWN010000010">
    <property type="protein sequence ID" value="MDU9004830.1"/>
    <property type="molecule type" value="Genomic_DNA"/>
</dbReference>
<name>A0ABU3VF76_9RHOB</name>
<dbReference type="SUPFAM" id="SSF54909">
    <property type="entry name" value="Dimeric alpha+beta barrel"/>
    <property type="match status" value="1"/>
</dbReference>
<evidence type="ECO:0000259" key="1">
    <source>
        <dbReference type="Pfam" id="PF07045"/>
    </source>
</evidence>
<keyword evidence="3" id="KW-1185">Reference proteome</keyword>
<proteinExistence type="predicted"/>
<dbReference type="Proteomes" id="UP001255416">
    <property type="component" value="Unassembled WGS sequence"/>
</dbReference>
<organism evidence="2 3">
    <name type="scientific">Sedimentitalea todarodis</name>
    <dbReference type="NCBI Taxonomy" id="1631240"/>
    <lineage>
        <taxon>Bacteria</taxon>
        <taxon>Pseudomonadati</taxon>
        <taxon>Pseudomonadota</taxon>
        <taxon>Alphaproteobacteria</taxon>
        <taxon>Rhodobacterales</taxon>
        <taxon>Paracoccaceae</taxon>
        <taxon>Sedimentitalea</taxon>
    </lineage>
</organism>
<comment type="caution">
    <text evidence="2">The sequence shown here is derived from an EMBL/GenBank/DDBJ whole genome shotgun (WGS) entry which is preliminary data.</text>
</comment>
<protein>
    <submittedName>
        <fullName evidence="2">DUF1330 domain-containing protein</fullName>
    </submittedName>
</protein>
<gene>
    <name evidence="2" type="ORF">QO231_13325</name>
</gene>
<evidence type="ECO:0000313" key="2">
    <source>
        <dbReference type="EMBL" id="MDU9004830.1"/>
    </source>
</evidence>
<dbReference type="Gene3D" id="3.30.70.100">
    <property type="match status" value="1"/>
</dbReference>
<dbReference type="RefSeq" id="WP_316777101.1">
    <property type="nucleotide sequence ID" value="NZ_JASMWN010000010.1"/>
</dbReference>
<reference evidence="3" key="1">
    <citation type="submission" date="2023-05" db="EMBL/GenBank/DDBJ databases">
        <title>Sedimentitalea sp. nov. JM2-8.</title>
        <authorList>
            <person name="Huang J."/>
        </authorList>
    </citation>
    <scope>NUCLEOTIDE SEQUENCE [LARGE SCALE GENOMIC DNA]</scope>
    <source>
        <strain evidence="3">KHS03</strain>
    </source>
</reference>
<dbReference type="Pfam" id="PF07045">
    <property type="entry name" value="DUF1330"/>
    <property type="match status" value="1"/>
</dbReference>